<dbReference type="AlphaFoldDB" id="A0A9P6C351"/>
<name>A0A9P6C351_9AGAR</name>
<evidence type="ECO:0000313" key="1">
    <source>
        <dbReference type="EMBL" id="KAF9449707.1"/>
    </source>
</evidence>
<protein>
    <submittedName>
        <fullName evidence="1">Uncharacterized protein</fullName>
    </submittedName>
</protein>
<accession>A0A9P6C351</accession>
<gene>
    <name evidence="1" type="ORF">P691DRAFT_811976</name>
</gene>
<sequence length="65" mass="7257">MTMVGDVDVLAQQFLAVRILGQIYGCPVLSQDHDGYREEASHIKDINNNLQNITAWHAVAINHDP</sequence>
<proteinExistence type="predicted"/>
<dbReference type="Proteomes" id="UP000807342">
    <property type="component" value="Unassembled WGS sequence"/>
</dbReference>
<comment type="caution">
    <text evidence="1">The sequence shown here is derived from an EMBL/GenBank/DDBJ whole genome shotgun (WGS) entry which is preliminary data.</text>
</comment>
<evidence type="ECO:0000313" key="2">
    <source>
        <dbReference type="Proteomes" id="UP000807342"/>
    </source>
</evidence>
<dbReference type="EMBL" id="MU151122">
    <property type="protein sequence ID" value="KAF9449707.1"/>
    <property type="molecule type" value="Genomic_DNA"/>
</dbReference>
<keyword evidence="2" id="KW-1185">Reference proteome</keyword>
<organism evidence="1 2">
    <name type="scientific">Macrolepiota fuliginosa MF-IS2</name>
    <dbReference type="NCBI Taxonomy" id="1400762"/>
    <lineage>
        <taxon>Eukaryota</taxon>
        <taxon>Fungi</taxon>
        <taxon>Dikarya</taxon>
        <taxon>Basidiomycota</taxon>
        <taxon>Agaricomycotina</taxon>
        <taxon>Agaricomycetes</taxon>
        <taxon>Agaricomycetidae</taxon>
        <taxon>Agaricales</taxon>
        <taxon>Agaricineae</taxon>
        <taxon>Agaricaceae</taxon>
        <taxon>Macrolepiota</taxon>
    </lineage>
</organism>
<reference evidence="1" key="1">
    <citation type="submission" date="2020-11" db="EMBL/GenBank/DDBJ databases">
        <authorList>
            <consortium name="DOE Joint Genome Institute"/>
            <person name="Ahrendt S."/>
            <person name="Riley R."/>
            <person name="Andreopoulos W."/>
            <person name="Labutti K."/>
            <person name="Pangilinan J."/>
            <person name="Ruiz-Duenas F.J."/>
            <person name="Barrasa J.M."/>
            <person name="Sanchez-Garcia M."/>
            <person name="Camarero S."/>
            <person name="Miyauchi S."/>
            <person name="Serrano A."/>
            <person name="Linde D."/>
            <person name="Babiker R."/>
            <person name="Drula E."/>
            <person name="Ayuso-Fernandez I."/>
            <person name="Pacheco R."/>
            <person name="Padilla G."/>
            <person name="Ferreira P."/>
            <person name="Barriuso J."/>
            <person name="Kellner H."/>
            <person name="Castanera R."/>
            <person name="Alfaro M."/>
            <person name="Ramirez L."/>
            <person name="Pisabarro A.G."/>
            <person name="Kuo A."/>
            <person name="Tritt A."/>
            <person name="Lipzen A."/>
            <person name="He G."/>
            <person name="Yan M."/>
            <person name="Ng V."/>
            <person name="Cullen D."/>
            <person name="Martin F."/>
            <person name="Rosso M.-N."/>
            <person name="Henrissat B."/>
            <person name="Hibbett D."/>
            <person name="Martinez A.T."/>
            <person name="Grigoriev I.V."/>
        </authorList>
    </citation>
    <scope>NUCLEOTIDE SEQUENCE</scope>
    <source>
        <strain evidence="1">MF-IS2</strain>
    </source>
</reference>